<keyword evidence="2 4" id="KW-0238">DNA-binding</keyword>
<evidence type="ECO:0000256" key="1">
    <source>
        <dbReference type="ARBA" id="ARBA00023015"/>
    </source>
</evidence>
<organism evidence="6 7">
    <name type="scientific">Leifsonia aquatica</name>
    <name type="common">Corynebacterium aquaticum</name>
    <dbReference type="NCBI Taxonomy" id="144185"/>
    <lineage>
        <taxon>Bacteria</taxon>
        <taxon>Bacillati</taxon>
        <taxon>Actinomycetota</taxon>
        <taxon>Actinomycetes</taxon>
        <taxon>Micrococcales</taxon>
        <taxon>Microbacteriaceae</taxon>
        <taxon>Leifsonia</taxon>
    </lineage>
</organism>
<keyword evidence="1" id="KW-0805">Transcription regulation</keyword>
<reference evidence="6 7" key="1">
    <citation type="submission" date="2020-08" db="EMBL/GenBank/DDBJ databases">
        <title>Sequencing the genomes of 1000 actinobacteria strains.</title>
        <authorList>
            <person name="Klenk H.-P."/>
        </authorList>
    </citation>
    <scope>NUCLEOTIDE SEQUENCE [LARGE SCALE GENOMIC DNA]</scope>
    <source>
        <strain evidence="6 7">DSM 20146</strain>
    </source>
</reference>
<accession>A0A7W4YKR6</accession>
<evidence type="ECO:0000256" key="3">
    <source>
        <dbReference type="ARBA" id="ARBA00023163"/>
    </source>
</evidence>
<dbReference type="RefSeq" id="WP_021758170.1">
    <property type="nucleotide sequence ID" value="NZ_JACHVP010000003.1"/>
</dbReference>
<dbReference type="InterPro" id="IPR050109">
    <property type="entry name" value="HTH-type_TetR-like_transc_reg"/>
</dbReference>
<evidence type="ECO:0000256" key="4">
    <source>
        <dbReference type="PROSITE-ProRule" id="PRU00335"/>
    </source>
</evidence>
<feature type="domain" description="HTH tetR-type" evidence="5">
    <location>
        <begin position="20"/>
        <end position="79"/>
    </location>
</feature>
<dbReference type="Pfam" id="PF00440">
    <property type="entry name" value="TetR_N"/>
    <property type="match status" value="1"/>
</dbReference>
<dbReference type="Proteomes" id="UP000538196">
    <property type="component" value="Unassembled WGS sequence"/>
</dbReference>
<keyword evidence="7" id="KW-1185">Reference proteome</keyword>
<dbReference type="SUPFAM" id="SSF46689">
    <property type="entry name" value="Homeodomain-like"/>
    <property type="match status" value="1"/>
</dbReference>
<feature type="DNA-binding region" description="H-T-H motif" evidence="4">
    <location>
        <begin position="42"/>
        <end position="61"/>
    </location>
</feature>
<dbReference type="InterPro" id="IPR036271">
    <property type="entry name" value="Tet_transcr_reg_TetR-rel_C_sf"/>
</dbReference>
<dbReference type="InterPro" id="IPR049445">
    <property type="entry name" value="TetR_SbtR-like_C"/>
</dbReference>
<dbReference type="InterPro" id="IPR009057">
    <property type="entry name" value="Homeodomain-like_sf"/>
</dbReference>
<dbReference type="Gene3D" id="1.10.357.10">
    <property type="entry name" value="Tetracycline Repressor, domain 2"/>
    <property type="match status" value="1"/>
</dbReference>
<comment type="caution">
    <text evidence="6">The sequence shown here is derived from an EMBL/GenBank/DDBJ whole genome shotgun (WGS) entry which is preliminary data.</text>
</comment>
<name>A0A7W4YKR6_LEIAQ</name>
<dbReference type="SUPFAM" id="SSF48498">
    <property type="entry name" value="Tetracyclin repressor-like, C-terminal domain"/>
    <property type="match status" value="1"/>
</dbReference>
<evidence type="ECO:0000313" key="6">
    <source>
        <dbReference type="EMBL" id="MBB2968285.1"/>
    </source>
</evidence>
<dbReference type="AlphaFoldDB" id="A0A7W4YKR6"/>
<proteinExistence type="predicted"/>
<evidence type="ECO:0000313" key="7">
    <source>
        <dbReference type="Proteomes" id="UP000538196"/>
    </source>
</evidence>
<dbReference type="EMBL" id="JACHVP010000003">
    <property type="protein sequence ID" value="MBB2968285.1"/>
    <property type="molecule type" value="Genomic_DNA"/>
</dbReference>
<dbReference type="GO" id="GO:0000976">
    <property type="term" value="F:transcription cis-regulatory region binding"/>
    <property type="evidence" value="ECO:0007669"/>
    <property type="project" value="TreeGrafter"/>
</dbReference>
<evidence type="ECO:0000256" key="2">
    <source>
        <dbReference type="ARBA" id="ARBA00023125"/>
    </source>
</evidence>
<sequence length="189" mass="20488">MTGTQTAHVGVVRPQRADARRNFDALLSAAREAFASDGTSASLEDIARRAGVGIGTLYRNFPTRDALVEAVYVDEVEAVVHAAEDAADLEDPWVGVEAWLRRFVTYIGTKKALLEGLNKDSPVLLSCRTSLYDAGEPLLERAQQAGELREDATIGDVIRMVSGIAGVAFDDDEQRDRVIAMAIDGLRAR</sequence>
<evidence type="ECO:0000259" key="5">
    <source>
        <dbReference type="PROSITE" id="PS50977"/>
    </source>
</evidence>
<dbReference type="InterPro" id="IPR001647">
    <property type="entry name" value="HTH_TetR"/>
</dbReference>
<dbReference type="GO" id="GO:0003700">
    <property type="term" value="F:DNA-binding transcription factor activity"/>
    <property type="evidence" value="ECO:0007669"/>
    <property type="project" value="TreeGrafter"/>
</dbReference>
<dbReference type="PANTHER" id="PTHR30055">
    <property type="entry name" value="HTH-TYPE TRANSCRIPTIONAL REGULATOR RUTR"/>
    <property type="match status" value="1"/>
</dbReference>
<dbReference type="Pfam" id="PF21597">
    <property type="entry name" value="TetR_C_43"/>
    <property type="match status" value="1"/>
</dbReference>
<protein>
    <submittedName>
        <fullName evidence="6">AcrR family transcriptional regulator</fullName>
    </submittedName>
</protein>
<dbReference type="PANTHER" id="PTHR30055:SF234">
    <property type="entry name" value="HTH-TYPE TRANSCRIPTIONAL REGULATOR BETI"/>
    <property type="match status" value="1"/>
</dbReference>
<gene>
    <name evidence="6" type="ORF">FHX33_003055</name>
</gene>
<dbReference type="PROSITE" id="PS50977">
    <property type="entry name" value="HTH_TETR_2"/>
    <property type="match status" value="1"/>
</dbReference>
<keyword evidence="3" id="KW-0804">Transcription</keyword>
<dbReference type="PRINTS" id="PR00455">
    <property type="entry name" value="HTHTETR"/>
</dbReference>